<name>A0A1X1WB25_MYCIR</name>
<dbReference type="RefSeq" id="WP_085177564.1">
    <property type="nucleotide sequence ID" value="NZ_LQPC01000049.1"/>
</dbReference>
<dbReference type="SUPFAM" id="SSF53590">
    <property type="entry name" value="Nucleoside hydrolase"/>
    <property type="match status" value="1"/>
</dbReference>
<gene>
    <name evidence="3" type="ORF">AWC12_24725</name>
</gene>
<evidence type="ECO:0000313" key="4">
    <source>
        <dbReference type="Proteomes" id="UP000193622"/>
    </source>
</evidence>
<sequence length="334" mass="35283">MARLPKLLLAATVLVAAVLLSHGTAGASPNGSCVVIDTDVDIDDMMSIPMVVGSRHVAAVVTTEGFTLPGPGASAVSRLLAEPEQRTIPVVVGAGPGRSEAEVAATFGDFVPVFRELMSRLNNFFPTALPPTAPAGDFVHRVLDAVDGCQQVDVLVIGPLTSFIGYSPALRSKIGRVVVQGRSPVGDTELEAVESFNCGFDRPACETAFHQQLSGLNPSFVDVPHTECDLTPNKAGCAGTVYGPTLAMAEALGPAGLPYTLKQIMLNHPQSWALDTWERSGYGGRSLFWDQSAALALIDPTAFRTVGGHLETVLTPADFQRRWVELTNLSATYA</sequence>
<dbReference type="EMBL" id="LQPC01000049">
    <property type="protein sequence ID" value="ORV83813.1"/>
    <property type="molecule type" value="Genomic_DNA"/>
</dbReference>
<evidence type="ECO:0000313" key="3">
    <source>
        <dbReference type="EMBL" id="ORV83813.1"/>
    </source>
</evidence>
<organism evidence="3 4">
    <name type="scientific">Mycolicibacterium iranicum</name>
    <name type="common">Mycobacterium iranicum</name>
    <dbReference type="NCBI Taxonomy" id="912594"/>
    <lineage>
        <taxon>Bacteria</taxon>
        <taxon>Bacillati</taxon>
        <taxon>Actinomycetota</taxon>
        <taxon>Actinomycetes</taxon>
        <taxon>Mycobacteriales</taxon>
        <taxon>Mycobacteriaceae</taxon>
        <taxon>Mycolicibacterium</taxon>
    </lineage>
</organism>
<comment type="caution">
    <text evidence="3">The sequence shown here is derived from an EMBL/GenBank/DDBJ whole genome shotgun (WGS) entry which is preliminary data.</text>
</comment>
<feature type="domain" description="Inosine/uridine-preferring nucleoside hydrolase" evidence="2">
    <location>
        <begin position="34"/>
        <end position="306"/>
    </location>
</feature>
<proteinExistence type="predicted"/>
<feature type="signal peptide" evidence="1">
    <location>
        <begin position="1"/>
        <end position="27"/>
    </location>
</feature>
<reference evidence="3 4" key="1">
    <citation type="submission" date="2016-01" db="EMBL/GenBank/DDBJ databases">
        <title>The new phylogeny of the genus Mycobacterium.</title>
        <authorList>
            <person name="Tarcisio F."/>
            <person name="Conor M."/>
            <person name="Antonella G."/>
            <person name="Elisabetta G."/>
            <person name="Giulia F.S."/>
            <person name="Sara T."/>
            <person name="Anna F."/>
            <person name="Clotilde B."/>
            <person name="Roberto B."/>
            <person name="Veronica D.S."/>
            <person name="Fabio R."/>
            <person name="Monica P."/>
            <person name="Olivier J."/>
            <person name="Enrico T."/>
            <person name="Nicola S."/>
        </authorList>
    </citation>
    <scope>NUCLEOTIDE SEQUENCE [LARGE SCALE GENOMIC DNA]</scope>
    <source>
        <strain evidence="3 4">DSM 45541</strain>
    </source>
</reference>
<keyword evidence="1" id="KW-0732">Signal</keyword>
<dbReference type="InterPro" id="IPR036452">
    <property type="entry name" value="Ribo_hydro-like"/>
</dbReference>
<dbReference type="InterPro" id="IPR001910">
    <property type="entry name" value="Inosine/uridine_hydrolase_dom"/>
</dbReference>
<dbReference type="GO" id="GO:0016799">
    <property type="term" value="F:hydrolase activity, hydrolyzing N-glycosyl compounds"/>
    <property type="evidence" value="ECO:0007669"/>
    <property type="project" value="InterPro"/>
</dbReference>
<evidence type="ECO:0000259" key="2">
    <source>
        <dbReference type="Pfam" id="PF01156"/>
    </source>
</evidence>
<accession>A0A1X1WB25</accession>
<dbReference type="AlphaFoldDB" id="A0A1X1WB25"/>
<feature type="chain" id="PRO_5010889508" description="Inosine/uridine-preferring nucleoside hydrolase domain-containing protein" evidence="1">
    <location>
        <begin position="28"/>
        <end position="334"/>
    </location>
</feature>
<dbReference type="Pfam" id="PF01156">
    <property type="entry name" value="IU_nuc_hydro"/>
    <property type="match status" value="1"/>
</dbReference>
<evidence type="ECO:0000256" key="1">
    <source>
        <dbReference type="SAM" id="SignalP"/>
    </source>
</evidence>
<dbReference type="Gene3D" id="3.90.245.10">
    <property type="entry name" value="Ribonucleoside hydrolase-like"/>
    <property type="match status" value="1"/>
</dbReference>
<protein>
    <recommendedName>
        <fullName evidence="2">Inosine/uridine-preferring nucleoside hydrolase domain-containing protein</fullName>
    </recommendedName>
</protein>
<dbReference type="Proteomes" id="UP000193622">
    <property type="component" value="Unassembled WGS sequence"/>
</dbReference>